<feature type="region of interest" description="Disordered" evidence="1">
    <location>
        <begin position="1"/>
        <end position="24"/>
    </location>
</feature>
<dbReference type="AlphaFoldDB" id="A0A9J5ZTK8"/>
<evidence type="ECO:0000256" key="1">
    <source>
        <dbReference type="SAM" id="MobiDB-lite"/>
    </source>
</evidence>
<evidence type="ECO:0000313" key="2">
    <source>
        <dbReference type="EMBL" id="KAG5615332.1"/>
    </source>
</evidence>
<reference evidence="2 3" key="1">
    <citation type="submission" date="2020-09" db="EMBL/GenBank/DDBJ databases">
        <title>De no assembly of potato wild relative species, Solanum commersonii.</title>
        <authorList>
            <person name="Cho K."/>
        </authorList>
    </citation>
    <scope>NUCLEOTIDE SEQUENCE [LARGE SCALE GENOMIC DNA]</scope>
    <source>
        <strain evidence="2">LZ3.2</strain>
        <tissue evidence="2">Leaf</tissue>
    </source>
</reference>
<evidence type="ECO:0000313" key="3">
    <source>
        <dbReference type="Proteomes" id="UP000824120"/>
    </source>
</evidence>
<gene>
    <name evidence="2" type="ORF">H5410_015156</name>
</gene>
<protein>
    <submittedName>
        <fullName evidence="2">Uncharacterized protein</fullName>
    </submittedName>
</protein>
<organism evidence="2 3">
    <name type="scientific">Solanum commersonii</name>
    <name type="common">Commerson's wild potato</name>
    <name type="synonym">Commerson's nightshade</name>
    <dbReference type="NCBI Taxonomy" id="4109"/>
    <lineage>
        <taxon>Eukaryota</taxon>
        <taxon>Viridiplantae</taxon>
        <taxon>Streptophyta</taxon>
        <taxon>Embryophyta</taxon>
        <taxon>Tracheophyta</taxon>
        <taxon>Spermatophyta</taxon>
        <taxon>Magnoliopsida</taxon>
        <taxon>eudicotyledons</taxon>
        <taxon>Gunneridae</taxon>
        <taxon>Pentapetalae</taxon>
        <taxon>asterids</taxon>
        <taxon>lamiids</taxon>
        <taxon>Solanales</taxon>
        <taxon>Solanaceae</taxon>
        <taxon>Solanoideae</taxon>
        <taxon>Solaneae</taxon>
        <taxon>Solanum</taxon>
    </lineage>
</organism>
<dbReference type="Proteomes" id="UP000824120">
    <property type="component" value="Chromosome 3"/>
</dbReference>
<dbReference type="OrthoDB" id="1305132at2759"/>
<accession>A0A9J5ZTK8</accession>
<sequence length="83" mass="9793">MKVNKLHGYPKKNSGNTYARKPSMQTYCYPRPTPQDILIEERDWNQSLFWQIRFDSSNRVSSALLIKLFFGLKTTAHKTKSQR</sequence>
<name>A0A9J5ZTK8_SOLCO</name>
<keyword evidence="3" id="KW-1185">Reference proteome</keyword>
<dbReference type="EMBL" id="JACXVP010000003">
    <property type="protein sequence ID" value="KAG5615332.1"/>
    <property type="molecule type" value="Genomic_DNA"/>
</dbReference>
<feature type="compositionally biased region" description="Basic residues" evidence="1">
    <location>
        <begin position="1"/>
        <end position="10"/>
    </location>
</feature>
<proteinExistence type="predicted"/>
<comment type="caution">
    <text evidence="2">The sequence shown here is derived from an EMBL/GenBank/DDBJ whole genome shotgun (WGS) entry which is preliminary data.</text>
</comment>